<sequence>MTKVMAAMLEELERLCIQYPDTFTAIEINVKGDDGEILHGFNIPSEMLTEKDCNYATH</sequence>
<reference evidence="1" key="1">
    <citation type="journal article" date="2018" name="Genome Biol.">
        <title>SKESA: strategic k-mer extension for scrupulous assemblies.</title>
        <authorList>
            <person name="Souvorov A."/>
            <person name="Agarwala R."/>
            <person name="Lipman D.J."/>
        </authorList>
    </citation>
    <scope>NUCLEOTIDE SEQUENCE</scope>
    <source>
        <strain evidence="1">5202-64</strain>
    </source>
</reference>
<proteinExistence type="predicted"/>
<name>A0A729PWW9_SALER</name>
<reference evidence="1" key="2">
    <citation type="submission" date="2018-07" db="EMBL/GenBank/DDBJ databases">
        <authorList>
            <consortium name="NCBI Pathogen Detection Project"/>
        </authorList>
    </citation>
    <scope>NUCLEOTIDE SEQUENCE</scope>
    <source>
        <strain evidence="1">5202-64</strain>
    </source>
</reference>
<accession>A0A729PWW9</accession>
<evidence type="ECO:0000313" key="1">
    <source>
        <dbReference type="EMBL" id="HAE3250360.1"/>
    </source>
</evidence>
<comment type="caution">
    <text evidence="1">The sequence shown here is derived from an EMBL/GenBank/DDBJ whole genome shotgun (WGS) entry which is preliminary data.</text>
</comment>
<protein>
    <submittedName>
        <fullName evidence="1">Uncharacterized protein</fullName>
    </submittedName>
</protein>
<gene>
    <name evidence="1" type="ORF">GND67_002164</name>
</gene>
<dbReference type="EMBL" id="DAARNL010000009">
    <property type="protein sequence ID" value="HAE3250360.1"/>
    <property type="molecule type" value="Genomic_DNA"/>
</dbReference>
<organism evidence="1">
    <name type="scientific">Salmonella enterica subsp. salamae serovar 48:d:z6</name>
    <dbReference type="NCBI Taxonomy" id="1151170"/>
    <lineage>
        <taxon>Bacteria</taxon>
        <taxon>Pseudomonadati</taxon>
        <taxon>Pseudomonadota</taxon>
        <taxon>Gammaproteobacteria</taxon>
        <taxon>Enterobacterales</taxon>
        <taxon>Enterobacteriaceae</taxon>
        <taxon>Salmonella</taxon>
    </lineage>
</organism>
<dbReference type="AlphaFoldDB" id="A0A729PWW9"/>